<evidence type="ECO:0000313" key="2">
    <source>
        <dbReference type="EMBL" id="OJJ31911.1"/>
    </source>
</evidence>
<dbReference type="AlphaFoldDB" id="A0A1L9RAG6"/>
<dbReference type="EMBL" id="KV878215">
    <property type="protein sequence ID" value="OJJ31911.1"/>
    <property type="molecule type" value="Genomic_DNA"/>
</dbReference>
<organism evidence="2 3">
    <name type="scientific">Aspergillus wentii DTO 134E9</name>
    <dbReference type="NCBI Taxonomy" id="1073089"/>
    <lineage>
        <taxon>Eukaryota</taxon>
        <taxon>Fungi</taxon>
        <taxon>Dikarya</taxon>
        <taxon>Ascomycota</taxon>
        <taxon>Pezizomycotina</taxon>
        <taxon>Eurotiomycetes</taxon>
        <taxon>Eurotiomycetidae</taxon>
        <taxon>Eurotiales</taxon>
        <taxon>Aspergillaceae</taxon>
        <taxon>Aspergillus</taxon>
        <taxon>Aspergillus subgen. Cremei</taxon>
    </lineage>
</organism>
<feature type="compositionally biased region" description="Polar residues" evidence="1">
    <location>
        <begin position="1"/>
        <end position="22"/>
    </location>
</feature>
<dbReference type="Proteomes" id="UP000184383">
    <property type="component" value="Unassembled WGS sequence"/>
</dbReference>
<sequence>MPNAHPHTSTLSPSSETRQPQTDRCIGTPHPNFPCTEDTFALPTCRFRWYTEVPAWSSSQRHSGRQPA</sequence>
<dbReference type="RefSeq" id="XP_040685588.1">
    <property type="nucleotide sequence ID" value="XM_040838731.1"/>
</dbReference>
<evidence type="ECO:0000313" key="3">
    <source>
        <dbReference type="Proteomes" id="UP000184383"/>
    </source>
</evidence>
<reference evidence="3" key="1">
    <citation type="journal article" date="2017" name="Genome Biol.">
        <title>Comparative genomics reveals high biological diversity and specific adaptations in the industrially and medically important fungal genus Aspergillus.</title>
        <authorList>
            <person name="de Vries R.P."/>
            <person name="Riley R."/>
            <person name="Wiebenga A."/>
            <person name="Aguilar-Osorio G."/>
            <person name="Amillis S."/>
            <person name="Uchima C.A."/>
            <person name="Anderluh G."/>
            <person name="Asadollahi M."/>
            <person name="Askin M."/>
            <person name="Barry K."/>
            <person name="Battaglia E."/>
            <person name="Bayram O."/>
            <person name="Benocci T."/>
            <person name="Braus-Stromeyer S.A."/>
            <person name="Caldana C."/>
            <person name="Canovas D."/>
            <person name="Cerqueira G.C."/>
            <person name="Chen F."/>
            <person name="Chen W."/>
            <person name="Choi C."/>
            <person name="Clum A."/>
            <person name="Dos Santos R.A."/>
            <person name="Damasio A.R."/>
            <person name="Diallinas G."/>
            <person name="Emri T."/>
            <person name="Fekete E."/>
            <person name="Flipphi M."/>
            <person name="Freyberg S."/>
            <person name="Gallo A."/>
            <person name="Gournas C."/>
            <person name="Habgood R."/>
            <person name="Hainaut M."/>
            <person name="Harispe M.L."/>
            <person name="Henrissat B."/>
            <person name="Hilden K.S."/>
            <person name="Hope R."/>
            <person name="Hossain A."/>
            <person name="Karabika E."/>
            <person name="Karaffa L."/>
            <person name="Karanyi Z."/>
            <person name="Krasevec N."/>
            <person name="Kuo A."/>
            <person name="Kusch H."/>
            <person name="LaButti K."/>
            <person name="Lagendijk E.L."/>
            <person name="Lapidus A."/>
            <person name="Levasseur A."/>
            <person name="Lindquist E."/>
            <person name="Lipzen A."/>
            <person name="Logrieco A.F."/>
            <person name="MacCabe A."/>
            <person name="Maekelae M.R."/>
            <person name="Malavazi I."/>
            <person name="Melin P."/>
            <person name="Meyer V."/>
            <person name="Mielnichuk N."/>
            <person name="Miskei M."/>
            <person name="Molnar A.P."/>
            <person name="Mule G."/>
            <person name="Ngan C.Y."/>
            <person name="Orejas M."/>
            <person name="Orosz E."/>
            <person name="Ouedraogo J.P."/>
            <person name="Overkamp K.M."/>
            <person name="Park H.-S."/>
            <person name="Perrone G."/>
            <person name="Piumi F."/>
            <person name="Punt P.J."/>
            <person name="Ram A.F."/>
            <person name="Ramon A."/>
            <person name="Rauscher S."/>
            <person name="Record E."/>
            <person name="Riano-Pachon D.M."/>
            <person name="Robert V."/>
            <person name="Roehrig J."/>
            <person name="Ruller R."/>
            <person name="Salamov A."/>
            <person name="Salih N.S."/>
            <person name="Samson R.A."/>
            <person name="Sandor E."/>
            <person name="Sanguinetti M."/>
            <person name="Schuetze T."/>
            <person name="Sepcic K."/>
            <person name="Shelest E."/>
            <person name="Sherlock G."/>
            <person name="Sophianopoulou V."/>
            <person name="Squina F.M."/>
            <person name="Sun H."/>
            <person name="Susca A."/>
            <person name="Todd R.B."/>
            <person name="Tsang A."/>
            <person name="Unkles S.E."/>
            <person name="van de Wiele N."/>
            <person name="van Rossen-Uffink D."/>
            <person name="Oliveira J.V."/>
            <person name="Vesth T.C."/>
            <person name="Visser J."/>
            <person name="Yu J.-H."/>
            <person name="Zhou M."/>
            <person name="Andersen M.R."/>
            <person name="Archer D.B."/>
            <person name="Baker S.E."/>
            <person name="Benoit I."/>
            <person name="Brakhage A.A."/>
            <person name="Braus G.H."/>
            <person name="Fischer R."/>
            <person name="Frisvad J.C."/>
            <person name="Goldman G.H."/>
            <person name="Houbraken J."/>
            <person name="Oakley B."/>
            <person name="Pocsi I."/>
            <person name="Scazzocchio C."/>
            <person name="Seiboth B."/>
            <person name="vanKuyk P.A."/>
            <person name="Wortman J."/>
            <person name="Dyer P.S."/>
            <person name="Grigoriev I.V."/>
        </authorList>
    </citation>
    <scope>NUCLEOTIDE SEQUENCE [LARGE SCALE GENOMIC DNA]</scope>
    <source>
        <strain evidence="3">DTO 134E9</strain>
    </source>
</reference>
<proteinExistence type="predicted"/>
<protein>
    <submittedName>
        <fullName evidence="2">Uncharacterized protein</fullName>
    </submittedName>
</protein>
<evidence type="ECO:0000256" key="1">
    <source>
        <dbReference type="SAM" id="MobiDB-lite"/>
    </source>
</evidence>
<dbReference type="GeneID" id="63754579"/>
<keyword evidence="3" id="KW-1185">Reference proteome</keyword>
<feature type="region of interest" description="Disordered" evidence="1">
    <location>
        <begin position="1"/>
        <end position="32"/>
    </location>
</feature>
<dbReference type="VEuPathDB" id="FungiDB:ASPWEDRAFT_642815"/>
<gene>
    <name evidence="2" type="ORF">ASPWEDRAFT_642815</name>
</gene>
<accession>A0A1L9RAG6</accession>
<name>A0A1L9RAG6_ASPWE</name>